<accession>A0A5C5ZMG5</accession>
<organism evidence="6 7">
    <name type="scientific">Pseudobythopirellula maris</name>
    <dbReference type="NCBI Taxonomy" id="2527991"/>
    <lineage>
        <taxon>Bacteria</taxon>
        <taxon>Pseudomonadati</taxon>
        <taxon>Planctomycetota</taxon>
        <taxon>Planctomycetia</taxon>
        <taxon>Pirellulales</taxon>
        <taxon>Lacipirellulaceae</taxon>
        <taxon>Pseudobythopirellula</taxon>
    </lineage>
</organism>
<dbReference type="SMART" id="SM01359">
    <property type="entry name" value="A2M_N_2"/>
    <property type="match status" value="1"/>
</dbReference>
<dbReference type="Gene3D" id="1.50.10.20">
    <property type="match status" value="1"/>
</dbReference>
<dbReference type="InterPro" id="IPR041555">
    <property type="entry name" value="MG3"/>
</dbReference>
<dbReference type="SMART" id="SM01419">
    <property type="entry name" value="Thiol-ester_cl"/>
    <property type="match status" value="1"/>
</dbReference>
<feature type="compositionally biased region" description="Polar residues" evidence="2">
    <location>
        <begin position="1197"/>
        <end position="1206"/>
    </location>
</feature>
<dbReference type="InterPro" id="IPR011990">
    <property type="entry name" value="TPR-like_helical_dom_sf"/>
</dbReference>
<dbReference type="GO" id="GO:0004866">
    <property type="term" value="F:endopeptidase inhibitor activity"/>
    <property type="evidence" value="ECO:0007669"/>
    <property type="project" value="InterPro"/>
</dbReference>
<dbReference type="EMBL" id="SJPQ01000002">
    <property type="protein sequence ID" value="TWT88286.1"/>
    <property type="molecule type" value="Genomic_DNA"/>
</dbReference>
<comment type="caution">
    <text evidence="6">The sequence shown here is derived from an EMBL/GenBank/DDBJ whole genome shotgun (WGS) entry which is preliminary data.</text>
</comment>
<feature type="signal peptide" evidence="3">
    <location>
        <begin position="1"/>
        <end position="39"/>
    </location>
</feature>
<evidence type="ECO:0000256" key="3">
    <source>
        <dbReference type="SAM" id="SignalP"/>
    </source>
</evidence>
<dbReference type="Gene3D" id="1.25.40.10">
    <property type="entry name" value="Tetratricopeptide repeat domain"/>
    <property type="match status" value="1"/>
</dbReference>
<evidence type="ECO:0000259" key="5">
    <source>
        <dbReference type="SMART" id="SM01360"/>
    </source>
</evidence>
<dbReference type="Pfam" id="PF17791">
    <property type="entry name" value="MG3"/>
    <property type="match status" value="1"/>
</dbReference>
<dbReference type="InterPro" id="IPR041246">
    <property type="entry name" value="Bact_MG10"/>
</dbReference>
<dbReference type="SUPFAM" id="SSF48239">
    <property type="entry name" value="Terpenoid cyclases/Protein prenyltransferases"/>
    <property type="match status" value="1"/>
</dbReference>
<dbReference type="Proteomes" id="UP000315440">
    <property type="component" value="Unassembled WGS sequence"/>
</dbReference>
<feature type="region of interest" description="Disordered" evidence="2">
    <location>
        <begin position="1192"/>
        <end position="1211"/>
    </location>
</feature>
<dbReference type="PANTHER" id="PTHR40094">
    <property type="entry name" value="ALPHA-2-MACROGLOBULIN HOMOLOG"/>
    <property type="match status" value="1"/>
</dbReference>
<dbReference type="Pfam" id="PF17973">
    <property type="entry name" value="bMG10"/>
    <property type="match status" value="1"/>
</dbReference>
<dbReference type="Gene3D" id="2.20.130.20">
    <property type="match status" value="1"/>
</dbReference>
<dbReference type="PANTHER" id="PTHR40094:SF1">
    <property type="entry name" value="UBIQUITIN DOMAIN-CONTAINING PROTEIN"/>
    <property type="match status" value="1"/>
</dbReference>
<dbReference type="InterPro" id="IPR047565">
    <property type="entry name" value="Alpha-macroglob_thiol-ester_cl"/>
</dbReference>
<dbReference type="Gene3D" id="2.60.40.10">
    <property type="entry name" value="Immunoglobulins"/>
    <property type="match status" value="1"/>
</dbReference>
<dbReference type="InterPro" id="IPR001599">
    <property type="entry name" value="Macroglobln_a2"/>
</dbReference>
<feature type="domain" description="Alpha-2-macroglobulin bait region" evidence="4">
    <location>
        <begin position="1031"/>
        <end position="1172"/>
    </location>
</feature>
<dbReference type="InterPro" id="IPR011625">
    <property type="entry name" value="A2M_N_BRD"/>
</dbReference>
<dbReference type="InterPro" id="IPR002890">
    <property type="entry name" value="MG2"/>
</dbReference>
<feature type="domain" description="Alpha-2-macroglobulin" evidence="5">
    <location>
        <begin position="1298"/>
        <end position="1388"/>
    </location>
</feature>
<feature type="chain" id="PRO_5022772511" evidence="3">
    <location>
        <begin position="40"/>
        <end position="2063"/>
    </location>
</feature>
<dbReference type="InterPro" id="IPR051802">
    <property type="entry name" value="YfhM-like"/>
</dbReference>
<dbReference type="InterPro" id="IPR008930">
    <property type="entry name" value="Terpenoid_cyclase/PrenylTrfase"/>
</dbReference>
<name>A0A5C5ZMG5_9BACT</name>
<dbReference type="SMART" id="SM01360">
    <property type="entry name" value="A2M"/>
    <property type="match status" value="1"/>
</dbReference>
<evidence type="ECO:0000256" key="1">
    <source>
        <dbReference type="ARBA" id="ARBA00010556"/>
    </source>
</evidence>
<gene>
    <name evidence="6" type="ORF">Mal64_17650</name>
</gene>
<proteinExistence type="inferred from homology"/>
<dbReference type="Pfam" id="PF01835">
    <property type="entry name" value="MG2"/>
    <property type="match status" value="1"/>
</dbReference>
<evidence type="ECO:0000313" key="6">
    <source>
        <dbReference type="EMBL" id="TWT88286.1"/>
    </source>
</evidence>
<dbReference type="Pfam" id="PF07703">
    <property type="entry name" value="A2M_BRD"/>
    <property type="match status" value="1"/>
</dbReference>
<dbReference type="PROSITE" id="PS51257">
    <property type="entry name" value="PROKAR_LIPOPROTEIN"/>
    <property type="match status" value="1"/>
</dbReference>
<dbReference type="CDD" id="cd02891">
    <property type="entry name" value="A2M_like"/>
    <property type="match status" value="1"/>
</dbReference>
<reference evidence="6 7" key="1">
    <citation type="submission" date="2019-02" db="EMBL/GenBank/DDBJ databases">
        <title>Deep-cultivation of Planctomycetes and their phenomic and genomic characterization uncovers novel biology.</title>
        <authorList>
            <person name="Wiegand S."/>
            <person name="Jogler M."/>
            <person name="Boedeker C."/>
            <person name="Pinto D."/>
            <person name="Vollmers J."/>
            <person name="Rivas-Marin E."/>
            <person name="Kohn T."/>
            <person name="Peeters S.H."/>
            <person name="Heuer A."/>
            <person name="Rast P."/>
            <person name="Oberbeckmann S."/>
            <person name="Bunk B."/>
            <person name="Jeske O."/>
            <person name="Meyerdierks A."/>
            <person name="Storesund J.E."/>
            <person name="Kallscheuer N."/>
            <person name="Luecker S."/>
            <person name="Lage O.M."/>
            <person name="Pohl T."/>
            <person name="Merkel B.J."/>
            <person name="Hornburger P."/>
            <person name="Mueller R.-W."/>
            <person name="Bruemmer F."/>
            <person name="Labrenz M."/>
            <person name="Spormann A.M."/>
            <person name="Op Den Camp H."/>
            <person name="Overmann J."/>
            <person name="Amann R."/>
            <person name="Jetten M.S.M."/>
            <person name="Mascher T."/>
            <person name="Medema M.H."/>
            <person name="Devos D.P."/>
            <person name="Kaster A.-K."/>
            <person name="Ovreas L."/>
            <person name="Rohde M."/>
            <person name="Galperin M.Y."/>
            <person name="Jogler C."/>
        </authorList>
    </citation>
    <scope>NUCLEOTIDE SEQUENCE [LARGE SCALE GENOMIC DNA]</scope>
    <source>
        <strain evidence="6 7">Mal64</strain>
    </source>
</reference>
<dbReference type="SUPFAM" id="SSF48452">
    <property type="entry name" value="TPR-like"/>
    <property type="match status" value="1"/>
</dbReference>
<dbReference type="Pfam" id="PF00207">
    <property type="entry name" value="A2M"/>
    <property type="match status" value="1"/>
</dbReference>
<feature type="compositionally biased region" description="Basic and acidic residues" evidence="2">
    <location>
        <begin position="125"/>
        <end position="139"/>
    </location>
</feature>
<dbReference type="InterPro" id="IPR013783">
    <property type="entry name" value="Ig-like_fold"/>
</dbReference>
<feature type="region of interest" description="Disordered" evidence="2">
    <location>
        <begin position="124"/>
        <end position="143"/>
    </location>
</feature>
<evidence type="ECO:0000256" key="2">
    <source>
        <dbReference type="SAM" id="MobiDB-lite"/>
    </source>
</evidence>
<dbReference type="RefSeq" id="WP_197525591.1">
    <property type="nucleotide sequence ID" value="NZ_SJPQ01000002.1"/>
</dbReference>
<keyword evidence="3" id="KW-0732">Signal</keyword>
<protein>
    <submittedName>
        <fullName evidence="6">MG2 domain protein</fullName>
    </submittedName>
</protein>
<evidence type="ECO:0000313" key="7">
    <source>
        <dbReference type="Proteomes" id="UP000315440"/>
    </source>
</evidence>
<dbReference type="Gene3D" id="2.60.40.1940">
    <property type="match status" value="1"/>
</dbReference>
<sequence length="2063" mass="228285" precursor="true">MRLNSTPVGRCSLCAAGRKTILLASALLAVFACAHEALAQPSRDKVEATMTEGNWAEAAAMLDERLATDDATPADLADRVTCLQRLNQISEADALLERVAERHGEDAAMLFALAQQYSRLPNSGHEIDGESVRGSDGRTRGPSINFVERDRVRRLQLLRTAAEQLDPERQPDQALARRVWRDTADAIAQNRTSRYSWRLLAITDLTELPEPSEGWPSYGGSDPPVDADNPDTPIFHELPESWQAATTDGERWRWALSRSGVGQTRYADFLREQFSVRSLLSHGWAFTPDDDADAEAAKWDLATLGEDETIARLATGVKRFKLPRGHNHLAAYRELGRWEQLAAIYLDRRQRGKAAGCLRKAIEKASSQPKPNQNHLKNLKSRLAQVVEPWGAFDGVTTQPAGAGATLQFRSRNATRVDFSAHKIDARRLLGDVKGYLESGPRELDHQQLQVEQLGWRLIQEGQDKYVGEETARWSLDVAAAPDHGDKEIDVTTPLQEAGGYLVTARVAGDDGKAGNEVRVVVWVADTAIVVKPMAGKRLTSVVDARTGAPIASANVEQFGFRIDNNRRAGGPLPRQFKVLTERLTEKTDADGLLVSAVKKQAIDPEYQWLTTATTEDGRFAYLGFDGVWRGTPPGDRPQNVQTFMVTDRPVYRPEQTVHFKAWVAKPRYGVAVEDETPSPFAHKAFQVKLHNPKGEVAEEFALTSNVYGGLEGEYALPAGATLGRWRLEVVGHGGESFLVEEYKKPEFEVTVEAPEDPVALGEEFNAIVKAKYYFGEPVTGATVSYKVLRSERRETWTPPRPWDWLYGEGYGWLGQDATWRSDWRRWGCFAPRPSWFPWPSSPPEVVLEGEAPIGPGGTLLLPIDTELVKELYGSTDHRYEVTAEVTDESRRTIVGKGSVLVARRPFNVTVWLDRGYYQVSDTMTASVAVRRADGKPLSGKGEMRLLKLAPPAPFADPDRPAEPSETVVQAWDLVAGPEGRAELKIKASEAGRYRLAYALTDERGRKQEGGVIFTILGPGFDGGEFLYNELELVLDKPEHQPGDTLRLQVNTNRVGSSVLLFVRPEGRVYPAPQRLQLAGKSQIVDLEIDAADSPNFFVEAVTVSGGKVHTVVRQIAVPPVSRVLKVEALPSATAYQPGQKGTIRLRVTDQSGAPVAGEAVVAVYDKSVEYIAGGPSGGDIRERFWSWRRSHHPHDQNSLQRSESPVTKPGETAMQPLGAFGGDVNIIYPDSDVFIQLSRRREKYVTHAAPAPMMARGMAQKSDEVNFDMTESGVDLFVTLPEGVGAAPTLRSEFADTALWAGAVTVGADGLAELPLAMPDNLTAWRIRVWCMSTGVRVGEATGEVVTRKNLLIRPQAPRFLVDTDEAVLSANVHNYLGEAREVKVVLELGGDALESSDELHRTITVEPGDDVRVDWRVRAVRDGEASLKITAVSGADSDAVLTKLPVVVHGAERVDSFSGVLASSDRIGSFEIKVPEKRRVDDTRLVVRWSPSLAGAMVDALPYLVDYPHGCTEQTLNRFLPAAVTQQTLMRMGIDLAAVRDKRTNLNAQQIGDAAERAARWKRYDRNPVFDDAELGKIVGAGVERLTAMQLTDGGWGWFSGYGERSSAHTTAVVVRGLLVARDNDVKVDAEVLERGLAWLSTHQAKQLAMLRNTKEDGSLIDDKKPWKRHADNLDALVHLVMVRAGTPDGEMRGRLFDERLRLAPYAQAMLGVALHDESLAKNAEEGLVDLRDRVIRNLKQFVVEDAENQTAYLNLPGGYWWRWYGSEYEAHAYFLKLLSATEPESNLTSGLVKYLLNNRKHGARWSSTRDTALVVEAMADYLLASGEGRPEQTVEVWVDGAKRKEVAITPENLFSFDGSFTLEGADLTAGRHTVELRKRGSGKLYYNAYLTNFTMEERIRSAGLELRVDRKLYKLTPVEAKQDARGALGQVVSQRAEKFDRKELDDLAQVESGDLVEVELTVESKNDYEYLLFADHKPAGFEPVEVRSGYNGNALGAYVEYRDRQVNLFVSRLPRGEHTVRYRLRAETPGRFSALPTQAAALYAPELRGNSDELRVRVTD</sequence>
<comment type="similarity">
    <text evidence="1">Belongs to the protease inhibitor I39 (alpha-2-macroglobulin) family. Bacterial alpha-2-macroglobulin subfamily.</text>
</comment>
<keyword evidence="7" id="KW-1185">Reference proteome</keyword>
<evidence type="ECO:0000259" key="4">
    <source>
        <dbReference type="SMART" id="SM01359"/>
    </source>
</evidence>
<dbReference type="Gene3D" id="2.60.40.1930">
    <property type="match status" value="1"/>
</dbReference>